<dbReference type="PANTHER" id="PTHR10709:SF2">
    <property type="entry name" value="ACTIN-RELATED PROTEIN 2_3 COMPLEX SUBUNIT"/>
    <property type="match status" value="1"/>
</dbReference>
<accession>A0A118JZ97</accession>
<evidence type="ECO:0000256" key="2">
    <source>
        <dbReference type="ARBA" id="ARBA00022490"/>
    </source>
</evidence>
<protein>
    <submittedName>
        <fullName evidence="6">Uncharacterized protein</fullName>
    </submittedName>
</protein>
<name>A0A118JZ97_CYNCS</name>
<evidence type="ECO:0000256" key="3">
    <source>
        <dbReference type="ARBA" id="ARBA00022574"/>
    </source>
</evidence>
<evidence type="ECO:0000313" key="6">
    <source>
        <dbReference type="EMBL" id="KVH99716.1"/>
    </source>
</evidence>
<dbReference type="InterPro" id="IPR017383">
    <property type="entry name" value="ARPC1"/>
</dbReference>
<dbReference type="GO" id="GO:0051015">
    <property type="term" value="F:actin filament binding"/>
    <property type="evidence" value="ECO:0007669"/>
    <property type="project" value="TreeGrafter"/>
</dbReference>
<keyword evidence="4" id="KW-0677">Repeat</keyword>
<keyword evidence="7" id="KW-1185">Reference proteome</keyword>
<reference evidence="6 7" key="1">
    <citation type="journal article" date="2016" name="Sci. Rep.">
        <title>The genome sequence of the outbreeding globe artichoke constructed de novo incorporating a phase-aware low-pass sequencing strategy of F1 progeny.</title>
        <authorList>
            <person name="Scaglione D."/>
            <person name="Reyes-Chin-Wo S."/>
            <person name="Acquadro A."/>
            <person name="Froenicke L."/>
            <person name="Portis E."/>
            <person name="Beitel C."/>
            <person name="Tirone M."/>
            <person name="Mauro R."/>
            <person name="Lo Monaco A."/>
            <person name="Mauromicale G."/>
            <person name="Faccioli P."/>
            <person name="Cattivelli L."/>
            <person name="Rieseberg L."/>
            <person name="Michelmore R."/>
            <person name="Lanteri S."/>
        </authorList>
    </citation>
    <scope>NUCLEOTIDE SEQUENCE [LARGE SCALE GENOMIC DNA]</scope>
    <source>
        <strain evidence="6">2C</strain>
    </source>
</reference>
<dbReference type="GO" id="GO:0005737">
    <property type="term" value="C:cytoplasm"/>
    <property type="evidence" value="ECO:0007669"/>
    <property type="project" value="UniProtKB-SubCell"/>
</dbReference>
<comment type="subcellular location">
    <subcellularLocation>
        <location evidence="1">Cytoplasm</location>
    </subcellularLocation>
</comment>
<keyword evidence="5" id="KW-0206">Cytoskeleton</keyword>
<dbReference type="PANTHER" id="PTHR10709">
    <property type="entry name" value="ACTIN-RELATED PROTEIN 2/3 COMPLEX SUBUNIT 1"/>
    <property type="match status" value="1"/>
</dbReference>
<dbReference type="AlphaFoldDB" id="A0A118JZ97"/>
<dbReference type="InterPro" id="IPR015943">
    <property type="entry name" value="WD40/YVTN_repeat-like_dom_sf"/>
</dbReference>
<evidence type="ECO:0000313" key="7">
    <source>
        <dbReference type="Proteomes" id="UP000243975"/>
    </source>
</evidence>
<dbReference type="GO" id="GO:0005885">
    <property type="term" value="C:Arp2/3 protein complex"/>
    <property type="evidence" value="ECO:0007669"/>
    <property type="project" value="InterPro"/>
</dbReference>
<evidence type="ECO:0000256" key="5">
    <source>
        <dbReference type="ARBA" id="ARBA00023212"/>
    </source>
</evidence>
<dbReference type="STRING" id="59895.A0A118JZ97"/>
<dbReference type="GO" id="GO:0034314">
    <property type="term" value="P:Arp2/3 complex-mediated actin nucleation"/>
    <property type="evidence" value="ECO:0007669"/>
    <property type="project" value="InterPro"/>
</dbReference>
<sequence>MEEARVYLKYGILNPFLFNSSSLHPRNSISLRKDSSHTHSITYTYEEVKEMRCNLVWTPKFTFDPPRFKMCREREQTNLLVLHKEGVMKSYIVLFLLMASSYTRIHLLQTKHKEKQKPRSYNGKVLIATTSTDGKCRVFSTFIKGVDAGYVYKVSEALSSCKLHIFTETSALTLLKVGKIFWWSHNSMIYFVDEIGPSPSAQSVVLRDLPLHDIDFIQQERLLCEA</sequence>
<dbReference type="Gene3D" id="2.130.10.10">
    <property type="entry name" value="YVTN repeat-like/Quinoprotein amine dehydrogenase"/>
    <property type="match status" value="1"/>
</dbReference>
<keyword evidence="3" id="KW-0853">WD repeat</keyword>
<proteinExistence type="predicted"/>
<evidence type="ECO:0000256" key="1">
    <source>
        <dbReference type="ARBA" id="ARBA00004496"/>
    </source>
</evidence>
<organism evidence="6 7">
    <name type="scientific">Cynara cardunculus var. scolymus</name>
    <name type="common">Globe artichoke</name>
    <name type="synonym">Cynara scolymus</name>
    <dbReference type="NCBI Taxonomy" id="59895"/>
    <lineage>
        <taxon>Eukaryota</taxon>
        <taxon>Viridiplantae</taxon>
        <taxon>Streptophyta</taxon>
        <taxon>Embryophyta</taxon>
        <taxon>Tracheophyta</taxon>
        <taxon>Spermatophyta</taxon>
        <taxon>Magnoliopsida</taxon>
        <taxon>eudicotyledons</taxon>
        <taxon>Gunneridae</taxon>
        <taxon>Pentapetalae</taxon>
        <taxon>asterids</taxon>
        <taxon>campanulids</taxon>
        <taxon>Asterales</taxon>
        <taxon>Asteraceae</taxon>
        <taxon>Carduoideae</taxon>
        <taxon>Cardueae</taxon>
        <taxon>Carduinae</taxon>
        <taxon>Cynara</taxon>
    </lineage>
</organism>
<gene>
    <name evidence="6" type="ORF">Ccrd_022052</name>
</gene>
<comment type="caution">
    <text evidence="6">The sequence shown here is derived from an EMBL/GenBank/DDBJ whole genome shotgun (WGS) entry which is preliminary data.</text>
</comment>
<evidence type="ECO:0000256" key="4">
    <source>
        <dbReference type="ARBA" id="ARBA00022737"/>
    </source>
</evidence>
<dbReference type="EMBL" id="LEKV01003417">
    <property type="protein sequence ID" value="KVH99716.1"/>
    <property type="molecule type" value="Genomic_DNA"/>
</dbReference>
<dbReference type="Gramene" id="KVH99716">
    <property type="protein sequence ID" value="KVH99716"/>
    <property type="gene ID" value="Ccrd_022052"/>
</dbReference>
<dbReference type="Proteomes" id="UP000243975">
    <property type="component" value="Unassembled WGS sequence"/>
</dbReference>
<keyword evidence="2" id="KW-0963">Cytoplasm</keyword>